<evidence type="ECO:0000256" key="3">
    <source>
        <dbReference type="ARBA" id="ARBA00022603"/>
    </source>
</evidence>
<dbReference type="GO" id="GO:0032259">
    <property type="term" value="P:methylation"/>
    <property type="evidence" value="ECO:0007669"/>
    <property type="project" value="UniProtKB-KW"/>
</dbReference>
<reference evidence="6 7" key="1">
    <citation type="submission" date="2019-01" db="EMBL/GenBank/DDBJ databases">
        <title>Draft genome sequence of Psathyrella aberdarensis IHI B618.</title>
        <authorList>
            <person name="Buettner E."/>
            <person name="Kellner H."/>
        </authorList>
    </citation>
    <scope>NUCLEOTIDE SEQUENCE [LARGE SCALE GENOMIC DNA]</scope>
    <source>
        <strain evidence="6 7">IHI B618</strain>
    </source>
</reference>
<evidence type="ECO:0008006" key="8">
    <source>
        <dbReference type="Google" id="ProtNLM"/>
    </source>
</evidence>
<keyword evidence="3" id="KW-0489">Methyltransferase</keyword>
<evidence type="ECO:0000256" key="1">
    <source>
        <dbReference type="ARBA" id="ARBA00004496"/>
    </source>
</evidence>
<dbReference type="AlphaFoldDB" id="A0A4Q2D9M3"/>
<dbReference type="InterPro" id="IPR019369">
    <property type="entry name" value="Efm5/EEF1AKMT1"/>
</dbReference>
<evidence type="ECO:0000313" key="6">
    <source>
        <dbReference type="EMBL" id="RXW15632.1"/>
    </source>
</evidence>
<evidence type="ECO:0000256" key="5">
    <source>
        <dbReference type="SAM" id="MobiDB-lite"/>
    </source>
</evidence>
<dbReference type="InterPro" id="IPR002052">
    <property type="entry name" value="DNA_methylase_N6_adenine_CS"/>
</dbReference>
<feature type="region of interest" description="Disordered" evidence="5">
    <location>
        <begin position="1"/>
        <end position="21"/>
    </location>
</feature>
<accession>A0A4Q2D9M3</accession>
<dbReference type="PANTHER" id="PTHR13200:SF0">
    <property type="entry name" value="EEF1A LYSINE METHYLTRANSFERASE 1"/>
    <property type="match status" value="1"/>
</dbReference>
<evidence type="ECO:0000313" key="7">
    <source>
        <dbReference type="Proteomes" id="UP000290288"/>
    </source>
</evidence>
<name>A0A4Q2D9M3_9AGAR</name>
<dbReference type="PROSITE" id="PS00092">
    <property type="entry name" value="N6_MTASE"/>
    <property type="match status" value="1"/>
</dbReference>
<dbReference type="PANTHER" id="PTHR13200">
    <property type="entry name" value="EEF1A LYSINE METHYLTRANSFERASE 1"/>
    <property type="match status" value="1"/>
</dbReference>
<dbReference type="GO" id="GO:0016279">
    <property type="term" value="F:protein-lysine N-methyltransferase activity"/>
    <property type="evidence" value="ECO:0007669"/>
    <property type="project" value="InterPro"/>
</dbReference>
<proteinExistence type="predicted"/>
<evidence type="ECO:0000256" key="2">
    <source>
        <dbReference type="ARBA" id="ARBA00022490"/>
    </source>
</evidence>
<dbReference type="EMBL" id="SDEE01000530">
    <property type="protein sequence ID" value="RXW15632.1"/>
    <property type="molecule type" value="Genomic_DNA"/>
</dbReference>
<keyword evidence="2" id="KW-0963">Cytoplasm</keyword>
<sequence>MSSRSPSPDSDLSESPPKLDPSVLALLNQFITEREDEERRFKALEAEHVAATIAGVTGAGPDDEEKGADIPIVSLAEYKKTFGEDWQLSQFWYSDSFATRIAEAIHAQCSENTRIAFLCCPTAFVAFQNVNQLKDAYVFEVDQRFAVLSPRQYIFYDLDEPDTFPERFRHYFDFVVVDPPFLNEVTNKKVLTTLRQIMKSKDSKLLLLTSTSVEDVVKQVYDEPPVGPLKRTALLVEHGQLANDFASWGSWEGAENFGNQLPRSGLSYPLDTNTH</sequence>
<keyword evidence="7" id="KW-1185">Reference proteome</keyword>
<comment type="caution">
    <text evidence="6">The sequence shown here is derived from an EMBL/GenBank/DDBJ whole genome shotgun (WGS) entry which is preliminary data.</text>
</comment>
<gene>
    <name evidence="6" type="ORF">EST38_g10222</name>
</gene>
<evidence type="ECO:0000256" key="4">
    <source>
        <dbReference type="ARBA" id="ARBA00022679"/>
    </source>
</evidence>
<dbReference type="GO" id="GO:0003676">
    <property type="term" value="F:nucleic acid binding"/>
    <property type="evidence" value="ECO:0007669"/>
    <property type="project" value="InterPro"/>
</dbReference>
<dbReference type="Pfam" id="PF10237">
    <property type="entry name" value="N6-adenineMlase"/>
    <property type="match status" value="1"/>
</dbReference>
<keyword evidence="4" id="KW-0808">Transferase</keyword>
<dbReference type="Proteomes" id="UP000290288">
    <property type="component" value="Unassembled WGS sequence"/>
</dbReference>
<comment type="subcellular location">
    <subcellularLocation>
        <location evidence="1">Cytoplasm</location>
    </subcellularLocation>
</comment>
<dbReference type="GO" id="GO:0005737">
    <property type="term" value="C:cytoplasm"/>
    <property type="evidence" value="ECO:0007669"/>
    <property type="project" value="UniProtKB-SubCell"/>
</dbReference>
<organism evidence="6 7">
    <name type="scientific">Candolleomyces aberdarensis</name>
    <dbReference type="NCBI Taxonomy" id="2316362"/>
    <lineage>
        <taxon>Eukaryota</taxon>
        <taxon>Fungi</taxon>
        <taxon>Dikarya</taxon>
        <taxon>Basidiomycota</taxon>
        <taxon>Agaricomycotina</taxon>
        <taxon>Agaricomycetes</taxon>
        <taxon>Agaricomycetidae</taxon>
        <taxon>Agaricales</taxon>
        <taxon>Agaricineae</taxon>
        <taxon>Psathyrellaceae</taxon>
        <taxon>Candolleomyces</taxon>
    </lineage>
</organism>
<protein>
    <recommendedName>
        <fullName evidence="8">Protein-lysine N-methyltransferase EFM5</fullName>
    </recommendedName>
</protein>
<dbReference type="InterPro" id="IPR041370">
    <property type="entry name" value="Mlase_EEF1AKMT1/ZCCHC4"/>
</dbReference>
<dbReference type="OrthoDB" id="206354at2759"/>